<name>A0A318HK33_9MYCO</name>
<organism evidence="1 2">
    <name type="scientific">Mycolicibacterium moriokaense</name>
    <dbReference type="NCBI Taxonomy" id="39691"/>
    <lineage>
        <taxon>Bacteria</taxon>
        <taxon>Bacillati</taxon>
        <taxon>Actinomycetota</taxon>
        <taxon>Actinomycetes</taxon>
        <taxon>Mycobacteriales</taxon>
        <taxon>Mycobacteriaceae</taxon>
        <taxon>Mycolicibacterium</taxon>
    </lineage>
</organism>
<comment type="caution">
    <text evidence="1">The sequence shown here is derived from an EMBL/GenBank/DDBJ whole genome shotgun (WGS) entry which is preliminary data.</text>
</comment>
<gene>
    <name evidence="1" type="ORF">C8E89_10365</name>
</gene>
<proteinExistence type="predicted"/>
<dbReference type="EMBL" id="QJJU01000003">
    <property type="protein sequence ID" value="PXX10978.1"/>
    <property type="molecule type" value="Genomic_DNA"/>
</dbReference>
<reference evidence="1 2" key="2">
    <citation type="submission" date="2018-06" db="EMBL/GenBank/DDBJ databases">
        <title>Sequencing of bacterial isolates from soil warming experiment in Harvard Forest, Massachusetts, USA.</title>
        <authorList>
            <person name="Deangelis K.PhD."/>
        </authorList>
    </citation>
    <scope>NUCLEOTIDE SEQUENCE [LARGE SCALE GENOMIC DNA]</scope>
    <source>
        <strain evidence="1 2">GAS496</strain>
    </source>
</reference>
<keyword evidence="2" id="KW-1185">Reference proteome</keyword>
<reference evidence="2" key="1">
    <citation type="submission" date="2018-05" db="EMBL/GenBank/DDBJ databases">
        <authorList>
            <person name="Deangelis K."/>
            <person name="Huntemann M."/>
            <person name="Clum A."/>
            <person name="Pillay M."/>
            <person name="Palaniappan K."/>
            <person name="Varghese N."/>
            <person name="Mikhailova N."/>
            <person name="Stamatis D."/>
            <person name="Reddy T."/>
            <person name="Daum C."/>
            <person name="Shapiro N."/>
            <person name="Ivanova N."/>
            <person name="Kyrpides N."/>
            <person name="Woyke T."/>
        </authorList>
    </citation>
    <scope>NUCLEOTIDE SEQUENCE [LARGE SCALE GENOMIC DNA]</scope>
    <source>
        <strain evidence="2">GAS496</strain>
    </source>
</reference>
<dbReference type="AlphaFoldDB" id="A0A318HK33"/>
<evidence type="ECO:0000313" key="1">
    <source>
        <dbReference type="EMBL" id="PXX10978.1"/>
    </source>
</evidence>
<protein>
    <submittedName>
        <fullName evidence="1">Uncharacterized protein</fullName>
    </submittedName>
</protein>
<dbReference type="Proteomes" id="UP000247781">
    <property type="component" value="Unassembled WGS sequence"/>
</dbReference>
<sequence>MLGRIDNVDADSPDIDEQIEACLAPFMWKAILDTWVLIAEGLGAAPNTPGAGAGGVLHQKERSQPTPVAVARCGNQHVGGGCCASSRSIS</sequence>
<evidence type="ECO:0000313" key="2">
    <source>
        <dbReference type="Proteomes" id="UP000247781"/>
    </source>
</evidence>
<accession>A0A318HK33</accession>